<dbReference type="Gene3D" id="3.40.710.10">
    <property type="entry name" value="DD-peptidase/beta-lactamase superfamily"/>
    <property type="match status" value="1"/>
</dbReference>
<keyword evidence="1" id="KW-0732">Signal</keyword>
<proteinExistence type="predicted"/>
<evidence type="ECO:0000256" key="1">
    <source>
        <dbReference type="SAM" id="SignalP"/>
    </source>
</evidence>
<dbReference type="Proteomes" id="UP000317369">
    <property type="component" value="Chromosome"/>
</dbReference>
<dbReference type="InterPro" id="IPR012338">
    <property type="entry name" value="Beta-lactam/transpept-like"/>
</dbReference>
<feature type="domain" description="Beta-lactamase-related" evidence="2">
    <location>
        <begin position="480"/>
        <end position="744"/>
    </location>
</feature>
<sequence length="769" mass="85088" precursor="true">MSQMKLIALFVLMVLAGGAGSWGAEADGGDPLGLGELKARGEKLEVSWVVLAGLPNELLGGGVRADGTDAAGLDRDYLKGLDGVGGEAEVVLRDGMVVRYQDDKTGRLWEAKAARMNRKLGEVVNFQDLVTASDRRVGYAYGEIAAKEAGQVYAVFGSDDRAVVWVNGEQVHAFRKHGRSMALGDDAFAFEVKRGVNRVMVKVENGTGDWGFVWDLMTRGEQEAMHRRQQLKVKVERLAGMRVVGLGDEGAYQFHVGDGAFPELGFENETMAAEVLGDYALRVRWFDGEANEVEKPVGVGRYGAVIEVLSDEVSVTRGYPFYGLPDGYEKAGLLGEIDGDYLEMVGIDRAVLTDGEAMMGVEQVWRQEDLVAKQQRRARVLGALHAWGEQRKAGAEWEEWLNTRIMSSDYLLKVKLKADGIEAKPNRRIEGPRVIGADEERGMMVHEGGLSEAGFKEGFKEAIAEVCQTWSDEGGEPFTVMVVRKGVIGYRGAHYPKDSRVIDEKTRFHVASISKLLFSSVLSMARYEGLIDVEDALGLYLKGFAREGEKMMSVRMCMMHSAGTEGHGNYGGMGNLWFEENVKGMLPSLEPGVRVKYNGLSLNLVGRTLEVMGGVSFERYMQKKLYGPLGCVDTDVYDTSFGTNTTARDMAVVGQMLLNGGKYGALKFFDEKTRDEMLPVRRGDVFEKMSEYDDEYGLGSNWYRDVHEDEARTKLRFGKRMFGHGSATSSIFRVDLDHGLVITMARPGGGKDYEEHYQAFFHTIADYME</sequence>
<protein>
    <submittedName>
        <fullName evidence="3">Putative periplasmic esterase</fullName>
    </submittedName>
</protein>
<dbReference type="SUPFAM" id="SSF56601">
    <property type="entry name" value="beta-lactamase/transpeptidase-like"/>
    <property type="match status" value="1"/>
</dbReference>
<dbReference type="EMBL" id="CP036425">
    <property type="protein sequence ID" value="QDU32052.1"/>
    <property type="molecule type" value="Genomic_DNA"/>
</dbReference>
<name>A0A517YPC3_9BACT</name>
<feature type="signal peptide" evidence="1">
    <location>
        <begin position="1"/>
        <end position="26"/>
    </location>
</feature>
<dbReference type="KEGG" id="pcor:KS4_00800"/>
<reference evidence="3 4" key="1">
    <citation type="submission" date="2019-02" db="EMBL/GenBank/DDBJ databases">
        <title>Deep-cultivation of Planctomycetes and their phenomic and genomic characterization uncovers novel biology.</title>
        <authorList>
            <person name="Wiegand S."/>
            <person name="Jogler M."/>
            <person name="Boedeker C."/>
            <person name="Pinto D."/>
            <person name="Vollmers J."/>
            <person name="Rivas-Marin E."/>
            <person name="Kohn T."/>
            <person name="Peeters S.H."/>
            <person name="Heuer A."/>
            <person name="Rast P."/>
            <person name="Oberbeckmann S."/>
            <person name="Bunk B."/>
            <person name="Jeske O."/>
            <person name="Meyerdierks A."/>
            <person name="Storesund J.E."/>
            <person name="Kallscheuer N."/>
            <person name="Luecker S."/>
            <person name="Lage O.M."/>
            <person name="Pohl T."/>
            <person name="Merkel B.J."/>
            <person name="Hornburger P."/>
            <person name="Mueller R.-W."/>
            <person name="Bruemmer F."/>
            <person name="Labrenz M."/>
            <person name="Spormann A.M."/>
            <person name="Op den Camp H."/>
            <person name="Overmann J."/>
            <person name="Amann R."/>
            <person name="Jetten M.S.M."/>
            <person name="Mascher T."/>
            <person name="Medema M.H."/>
            <person name="Devos D.P."/>
            <person name="Kaster A.-K."/>
            <person name="Ovreas L."/>
            <person name="Rohde M."/>
            <person name="Galperin M.Y."/>
            <person name="Jogler C."/>
        </authorList>
    </citation>
    <scope>NUCLEOTIDE SEQUENCE [LARGE SCALE GENOMIC DNA]</scope>
    <source>
        <strain evidence="3 4">KS4</strain>
    </source>
</reference>
<evidence type="ECO:0000259" key="2">
    <source>
        <dbReference type="Pfam" id="PF00144"/>
    </source>
</evidence>
<dbReference type="AlphaFoldDB" id="A0A517YPC3"/>
<gene>
    <name evidence="3" type="ORF">KS4_00800</name>
</gene>
<feature type="chain" id="PRO_5021765780" evidence="1">
    <location>
        <begin position="27"/>
        <end position="769"/>
    </location>
</feature>
<dbReference type="PANTHER" id="PTHR43283">
    <property type="entry name" value="BETA-LACTAMASE-RELATED"/>
    <property type="match status" value="1"/>
</dbReference>
<dbReference type="Pfam" id="PF00144">
    <property type="entry name" value="Beta-lactamase"/>
    <property type="match status" value="1"/>
</dbReference>
<accession>A0A517YPC3</accession>
<keyword evidence="4" id="KW-1185">Reference proteome</keyword>
<dbReference type="RefSeq" id="WP_200761417.1">
    <property type="nucleotide sequence ID" value="NZ_CP036425.1"/>
</dbReference>
<evidence type="ECO:0000313" key="4">
    <source>
        <dbReference type="Proteomes" id="UP000317369"/>
    </source>
</evidence>
<evidence type="ECO:0000313" key="3">
    <source>
        <dbReference type="EMBL" id="QDU32052.1"/>
    </source>
</evidence>
<dbReference type="InterPro" id="IPR001466">
    <property type="entry name" value="Beta-lactam-related"/>
</dbReference>
<dbReference type="InterPro" id="IPR050789">
    <property type="entry name" value="Diverse_Enzym_Activities"/>
</dbReference>
<organism evidence="3 4">
    <name type="scientific">Poriferisphaera corsica</name>
    <dbReference type="NCBI Taxonomy" id="2528020"/>
    <lineage>
        <taxon>Bacteria</taxon>
        <taxon>Pseudomonadati</taxon>
        <taxon>Planctomycetota</taxon>
        <taxon>Phycisphaerae</taxon>
        <taxon>Phycisphaerales</taxon>
        <taxon>Phycisphaeraceae</taxon>
        <taxon>Poriferisphaera</taxon>
    </lineage>
</organism>